<evidence type="ECO:0000313" key="3">
    <source>
        <dbReference type="EMBL" id="SFL80182.1"/>
    </source>
</evidence>
<evidence type="ECO:0000256" key="2">
    <source>
        <dbReference type="SAM" id="SignalP"/>
    </source>
</evidence>
<dbReference type="EMBL" id="FOTK01000011">
    <property type="protein sequence ID" value="SFL80182.1"/>
    <property type="molecule type" value="Genomic_DNA"/>
</dbReference>
<dbReference type="Proteomes" id="UP000199048">
    <property type="component" value="Unassembled WGS sequence"/>
</dbReference>
<proteinExistence type="predicted"/>
<keyword evidence="2" id="KW-0732">Signal</keyword>
<dbReference type="RefSeq" id="WP_244537129.1">
    <property type="nucleotide sequence ID" value="NZ_FOTK01000011.1"/>
</dbReference>
<dbReference type="AlphaFoldDB" id="A0A1I4KN39"/>
<protein>
    <recommendedName>
        <fullName evidence="5">PXPV repeat-containing protein</fullName>
    </recommendedName>
</protein>
<feature type="signal peptide" evidence="2">
    <location>
        <begin position="1"/>
        <end position="22"/>
    </location>
</feature>
<feature type="chain" id="PRO_5011676320" description="PXPV repeat-containing protein" evidence="2">
    <location>
        <begin position="23"/>
        <end position="128"/>
    </location>
</feature>
<keyword evidence="4" id="KW-1185">Reference proteome</keyword>
<dbReference type="STRING" id="582667.SAMN05192568_101136"/>
<evidence type="ECO:0008006" key="5">
    <source>
        <dbReference type="Google" id="ProtNLM"/>
    </source>
</evidence>
<name>A0A1I4KN39_9HYPH</name>
<gene>
    <name evidence="3" type="ORF">SAMN05192568_101136</name>
</gene>
<sequence>MRRIAVLSAAALIGAGTLASTAAEARGGGAIAAGIIGGLAAGAVIGAAAQAHPAYSYSYGSPYDGYGPTPVVVRPRPVYRAYEDVESAYATRRVVTYERVPVGYGHRRWHDDPDCDDDDGYGRRYRGW</sequence>
<keyword evidence="1" id="KW-0472">Membrane</keyword>
<keyword evidence="1" id="KW-1133">Transmembrane helix</keyword>
<evidence type="ECO:0000256" key="1">
    <source>
        <dbReference type="SAM" id="Phobius"/>
    </source>
</evidence>
<organism evidence="3 4">
    <name type="scientific">Methylobacterium pseudosasicola</name>
    <dbReference type="NCBI Taxonomy" id="582667"/>
    <lineage>
        <taxon>Bacteria</taxon>
        <taxon>Pseudomonadati</taxon>
        <taxon>Pseudomonadota</taxon>
        <taxon>Alphaproteobacteria</taxon>
        <taxon>Hyphomicrobiales</taxon>
        <taxon>Methylobacteriaceae</taxon>
        <taxon>Methylobacterium</taxon>
    </lineage>
</organism>
<keyword evidence="1" id="KW-0812">Transmembrane</keyword>
<accession>A0A1I4KN39</accession>
<evidence type="ECO:0000313" key="4">
    <source>
        <dbReference type="Proteomes" id="UP000199048"/>
    </source>
</evidence>
<reference evidence="4" key="1">
    <citation type="submission" date="2016-10" db="EMBL/GenBank/DDBJ databases">
        <authorList>
            <person name="Varghese N."/>
            <person name="Submissions S."/>
        </authorList>
    </citation>
    <scope>NUCLEOTIDE SEQUENCE [LARGE SCALE GENOMIC DNA]</scope>
    <source>
        <strain evidence="4">BL36</strain>
    </source>
</reference>
<feature type="transmembrane region" description="Helical" evidence="1">
    <location>
        <begin position="29"/>
        <end position="49"/>
    </location>
</feature>